<accession>A0AA86T8M8</accession>
<dbReference type="InterPro" id="IPR010428">
    <property type="entry name" value="Zincin_1"/>
</dbReference>
<protein>
    <recommendedName>
        <fullName evidence="3">Metallopeptidase family protein</fullName>
    </recommendedName>
</protein>
<evidence type="ECO:0000313" key="2">
    <source>
        <dbReference type="Proteomes" id="UP001179121"/>
    </source>
</evidence>
<dbReference type="CDD" id="cd12952">
    <property type="entry name" value="MMP_ACEL2062"/>
    <property type="match status" value="1"/>
</dbReference>
<organism evidence="1 2">
    <name type="scientific">Nitrospira tepida</name>
    <dbReference type="NCBI Taxonomy" id="2973512"/>
    <lineage>
        <taxon>Bacteria</taxon>
        <taxon>Pseudomonadati</taxon>
        <taxon>Nitrospirota</taxon>
        <taxon>Nitrospiria</taxon>
        <taxon>Nitrospirales</taxon>
        <taxon>Nitrospiraceae</taxon>
        <taxon>Nitrospira</taxon>
    </lineage>
</organism>
<evidence type="ECO:0008006" key="3">
    <source>
        <dbReference type="Google" id="ProtNLM"/>
    </source>
</evidence>
<proteinExistence type="predicted"/>
<keyword evidence="2" id="KW-1185">Reference proteome</keyword>
<dbReference type="SUPFAM" id="SSF55486">
    <property type="entry name" value="Metalloproteases ('zincins'), catalytic domain"/>
    <property type="match status" value="1"/>
</dbReference>
<dbReference type="Proteomes" id="UP001179121">
    <property type="component" value="Chromosome"/>
</dbReference>
<dbReference type="Pfam" id="PF06262">
    <property type="entry name" value="Zincin_1"/>
    <property type="match status" value="1"/>
</dbReference>
<dbReference type="RefSeq" id="WP_289271140.1">
    <property type="nucleotide sequence ID" value="NZ_OX365700.1"/>
</dbReference>
<dbReference type="EMBL" id="OX365700">
    <property type="protein sequence ID" value="CAI4033706.1"/>
    <property type="molecule type" value="Genomic_DNA"/>
</dbReference>
<name>A0AA86T8M8_9BACT</name>
<dbReference type="InterPro" id="IPR038555">
    <property type="entry name" value="Zincin_1_sf"/>
</dbReference>
<sequence length="128" mass="14444">MSRRLRTLSVSEAEFQALVQEALDSVPEPYARHLANVAVVVEEEPSPEVLDELELESEDDLLGLYQGVSIDKESFFQAGGQLPAHISIYRGPILRLCRTKKEVVQEVRDTVVHEIGHHFGLDDDEMPY</sequence>
<dbReference type="Gene3D" id="3.30.2010.20">
    <property type="match status" value="1"/>
</dbReference>
<evidence type="ECO:0000313" key="1">
    <source>
        <dbReference type="EMBL" id="CAI4033706.1"/>
    </source>
</evidence>
<dbReference type="KEGG" id="nti:DNFV4_04148"/>
<gene>
    <name evidence="1" type="ORF">DNFV4_04148</name>
</gene>
<reference evidence="1" key="1">
    <citation type="submission" date="2022-10" db="EMBL/GenBank/DDBJ databases">
        <authorList>
            <person name="Koch H."/>
        </authorList>
    </citation>
    <scope>NUCLEOTIDE SEQUENCE</scope>
    <source>
        <strain evidence="1">DNF</strain>
    </source>
</reference>
<dbReference type="AlphaFoldDB" id="A0AA86T8M8"/>